<feature type="repeat" description="RCC1" evidence="1">
    <location>
        <begin position="130"/>
        <end position="184"/>
    </location>
</feature>
<dbReference type="SUPFAM" id="SSF50985">
    <property type="entry name" value="RCC1/BLIP-II"/>
    <property type="match status" value="1"/>
</dbReference>
<dbReference type="PANTHER" id="PTHR45982">
    <property type="entry name" value="REGULATOR OF CHROMOSOME CONDENSATION"/>
    <property type="match status" value="1"/>
</dbReference>
<dbReference type="PRINTS" id="PR00633">
    <property type="entry name" value="RCCNDNSATION"/>
</dbReference>
<dbReference type="EMBL" id="JAPZBO010000002">
    <property type="protein sequence ID" value="KAJ5324761.1"/>
    <property type="molecule type" value="Genomic_DNA"/>
</dbReference>
<keyword evidence="3" id="KW-1185">Reference proteome</keyword>
<dbReference type="Pfam" id="PF00415">
    <property type="entry name" value="RCC1"/>
    <property type="match status" value="2"/>
</dbReference>
<gene>
    <name evidence="2" type="ORF">N7476_003361</name>
</gene>
<name>A0A9W9Q529_9EURO</name>
<evidence type="ECO:0000313" key="2">
    <source>
        <dbReference type="EMBL" id="KAJ5324761.1"/>
    </source>
</evidence>
<reference evidence="2" key="2">
    <citation type="journal article" date="2023" name="IMA Fungus">
        <title>Comparative genomic study of the Penicillium genus elucidates a diverse pangenome and 15 lateral gene transfer events.</title>
        <authorList>
            <person name="Petersen C."/>
            <person name="Sorensen T."/>
            <person name="Nielsen M.R."/>
            <person name="Sondergaard T.E."/>
            <person name="Sorensen J.L."/>
            <person name="Fitzpatrick D.A."/>
            <person name="Frisvad J.C."/>
            <person name="Nielsen K.L."/>
        </authorList>
    </citation>
    <scope>NUCLEOTIDE SEQUENCE</scope>
    <source>
        <strain evidence="2">IBT 21472</strain>
    </source>
</reference>
<dbReference type="InterPro" id="IPR051553">
    <property type="entry name" value="Ran_GTPase-activating"/>
</dbReference>
<comment type="caution">
    <text evidence="2">The sequence shown here is derived from an EMBL/GenBank/DDBJ whole genome shotgun (WGS) entry which is preliminary data.</text>
</comment>
<evidence type="ECO:0000256" key="1">
    <source>
        <dbReference type="PROSITE-ProRule" id="PRU00235"/>
    </source>
</evidence>
<dbReference type="PROSITE" id="PS00626">
    <property type="entry name" value="RCC1_2"/>
    <property type="match status" value="2"/>
</dbReference>
<sequence>MRLFAFGSNGSGQLALGHKEDVSSPTQCLFSSPTIPDDEIIHMAAGGNHTLLLTKRGCVYAAGCNSDGRCGPTPSTAYDESTGSVDKDDLLRFRRVLLTDETGLPVEFFKCVSATWEGSVLVALNKENEDRIFVLGSSPKGELGLGSGVSSAMNGMSLSLSLPPGTSITALASGMGHSVAVTSNGDVLGWGGARKGQLGDSLKGQKIVWTPAKVEGIPFRATAAVCGREFTVIVGQREAGEFMVLGDRGNRWGILNVPSLGGMGYSDIGASWHGIYVHIAPEAGNSKAPVIAWGRDDRGQLPPPRLPEPVQVAVGSEHVLALLEGGEVATFGWGEHGNCGPDTDEKGECGRHVQFGFVAGFCARCWCEGRWCWSWMCDKLVEREMRSRSEWFNTHF</sequence>
<proteinExistence type="predicted"/>
<dbReference type="InterPro" id="IPR000408">
    <property type="entry name" value="Reg_chr_condens"/>
</dbReference>
<reference evidence="2" key="1">
    <citation type="submission" date="2022-12" db="EMBL/GenBank/DDBJ databases">
        <authorList>
            <person name="Petersen C."/>
        </authorList>
    </citation>
    <scope>NUCLEOTIDE SEQUENCE</scope>
    <source>
        <strain evidence="2">IBT 21472</strain>
    </source>
</reference>
<accession>A0A9W9Q529</accession>
<dbReference type="InterPro" id="IPR009091">
    <property type="entry name" value="RCC1/BLIP-II"/>
</dbReference>
<feature type="repeat" description="RCC1" evidence="1">
    <location>
        <begin position="185"/>
        <end position="237"/>
    </location>
</feature>
<dbReference type="AlphaFoldDB" id="A0A9W9Q529"/>
<feature type="repeat" description="RCC1" evidence="1">
    <location>
        <begin position="288"/>
        <end position="325"/>
    </location>
</feature>
<organism evidence="2 3">
    <name type="scientific">Penicillium atrosanguineum</name>
    <dbReference type="NCBI Taxonomy" id="1132637"/>
    <lineage>
        <taxon>Eukaryota</taxon>
        <taxon>Fungi</taxon>
        <taxon>Dikarya</taxon>
        <taxon>Ascomycota</taxon>
        <taxon>Pezizomycotina</taxon>
        <taxon>Eurotiomycetes</taxon>
        <taxon>Eurotiomycetidae</taxon>
        <taxon>Eurotiales</taxon>
        <taxon>Aspergillaceae</taxon>
        <taxon>Penicillium</taxon>
    </lineage>
</organism>
<evidence type="ECO:0000313" key="3">
    <source>
        <dbReference type="Proteomes" id="UP001147746"/>
    </source>
</evidence>
<feature type="repeat" description="RCC1" evidence="1">
    <location>
        <begin position="1"/>
        <end position="56"/>
    </location>
</feature>
<dbReference type="PROSITE" id="PS50012">
    <property type="entry name" value="RCC1_3"/>
    <property type="match status" value="4"/>
</dbReference>
<dbReference type="Proteomes" id="UP001147746">
    <property type="component" value="Unassembled WGS sequence"/>
</dbReference>
<protein>
    <submittedName>
        <fullName evidence="2">Uncharacterized protein</fullName>
    </submittedName>
</protein>
<dbReference type="Pfam" id="PF13540">
    <property type="entry name" value="RCC1_2"/>
    <property type="match status" value="1"/>
</dbReference>
<dbReference type="Gene3D" id="2.130.10.30">
    <property type="entry name" value="Regulator of chromosome condensation 1/beta-lactamase-inhibitor protein II"/>
    <property type="match status" value="2"/>
</dbReference>
<dbReference type="PANTHER" id="PTHR45982:SF1">
    <property type="entry name" value="REGULATOR OF CHROMOSOME CONDENSATION"/>
    <property type="match status" value="1"/>
</dbReference>